<dbReference type="Proteomes" id="UP000765509">
    <property type="component" value="Unassembled WGS sequence"/>
</dbReference>
<evidence type="ECO:0000313" key="3">
    <source>
        <dbReference type="Proteomes" id="UP000765509"/>
    </source>
</evidence>
<dbReference type="EMBL" id="AVOT02013556">
    <property type="protein sequence ID" value="MBW0496323.1"/>
    <property type="molecule type" value="Genomic_DNA"/>
</dbReference>
<feature type="compositionally biased region" description="Basic and acidic residues" evidence="1">
    <location>
        <begin position="1"/>
        <end position="12"/>
    </location>
</feature>
<sequence>MEQELTSRRGDTSGRLGQANDEEGKKYVEEEDYEDNKVEASLEADPPAHEVPYVALSNQPFASQPEQSILKIEEHMTKLIGKLAKTVSPRDTSKSTDLKAPSIKAPYYFYGTQAHKLTGFIQ</sequence>
<accession>A0A9Q3D6M0</accession>
<feature type="region of interest" description="Disordered" evidence="1">
    <location>
        <begin position="1"/>
        <end position="38"/>
    </location>
</feature>
<protein>
    <submittedName>
        <fullName evidence="2">Uncharacterized protein</fullName>
    </submittedName>
</protein>
<dbReference type="AlphaFoldDB" id="A0A9Q3D6M0"/>
<evidence type="ECO:0000256" key="1">
    <source>
        <dbReference type="SAM" id="MobiDB-lite"/>
    </source>
</evidence>
<proteinExistence type="predicted"/>
<name>A0A9Q3D6M0_9BASI</name>
<comment type="caution">
    <text evidence="2">The sequence shown here is derived from an EMBL/GenBank/DDBJ whole genome shotgun (WGS) entry which is preliminary data.</text>
</comment>
<evidence type="ECO:0000313" key="2">
    <source>
        <dbReference type="EMBL" id="MBW0496323.1"/>
    </source>
</evidence>
<organism evidence="2 3">
    <name type="scientific">Austropuccinia psidii MF-1</name>
    <dbReference type="NCBI Taxonomy" id="1389203"/>
    <lineage>
        <taxon>Eukaryota</taxon>
        <taxon>Fungi</taxon>
        <taxon>Dikarya</taxon>
        <taxon>Basidiomycota</taxon>
        <taxon>Pucciniomycotina</taxon>
        <taxon>Pucciniomycetes</taxon>
        <taxon>Pucciniales</taxon>
        <taxon>Sphaerophragmiaceae</taxon>
        <taxon>Austropuccinia</taxon>
    </lineage>
</organism>
<reference evidence="2" key="1">
    <citation type="submission" date="2021-03" db="EMBL/GenBank/DDBJ databases">
        <title>Draft genome sequence of rust myrtle Austropuccinia psidii MF-1, a brazilian biotype.</title>
        <authorList>
            <person name="Quecine M.C."/>
            <person name="Pachon D.M.R."/>
            <person name="Bonatelli M.L."/>
            <person name="Correr F.H."/>
            <person name="Franceschini L.M."/>
            <person name="Leite T.F."/>
            <person name="Margarido G.R.A."/>
            <person name="Almeida C.A."/>
            <person name="Ferrarezi J.A."/>
            <person name="Labate C.A."/>
        </authorList>
    </citation>
    <scope>NUCLEOTIDE SEQUENCE</scope>
    <source>
        <strain evidence="2">MF-1</strain>
    </source>
</reference>
<keyword evidence="3" id="KW-1185">Reference proteome</keyword>
<gene>
    <name evidence="2" type="ORF">O181_036038</name>
</gene>